<dbReference type="SUPFAM" id="SSF53448">
    <property type="entry name" value="Nucleotide-diphospho-sugar transferases"/>
    <property type="match status" value="1"/>
</dbReference>
<name>A0ABR7NU10_9FIRM</name>
<dbReference type="PANTHER" id="PTHR43584">
    <property type="entry name" value="NUCLEOTIDYL TRANSFERASE"/>
    <property type="match status" value="1"/>
</dbReference>
<dbReference type="RefSeq" id="WP_262427798.1">
    <property type="nucleotide sequence ID" value="NZ_JACRTJ010000023.1"/>
</dbReference>
<reference evidence="5 6" key="1">
    <citation type="submission" date="2020-08" db="EMBL/GenBank/DDBJ databases">
        <title>Genome public.</title>
        <authorList>
            <person name="Liu C."/>
            <person name="Sun Q."/>
        </authorList>
    </citation>
    <scope>NUCLEOTIDE SEQUENCE [LARGE SCALE GENOMIC DNA]</scope>
    <source>
        <strain evidence="5 6">BX10</strain>
    </source>
</reference>
<dbReference type="CDD" id="cd05151">
    <property type="entry name" value="ChoK-like"/>
    <property type="match status" value="1"/>
</dbReference>
<dbReference type="Gene3D" id="3.30.200.20">
    <property type="entry name" value="Phosphorylase Kinase, domain 1"/>
    <property type="match status" value="1"/>
</dbReference>
<dbReference type="Pfam" id="PF13412">
    <property type="entry name" value="HTH_24"/>
    <property type="match status" value="1"/>
</dbReference>
<keyword evidence="2" id="KW-0548">Nucleotidyltransferase</keyword>
<dbReference type="SUPFAM" id="SSF56112">
    <property type="entry name" value="Protein kinase-like (PK-like)"/>
    <property type="match status" value="1"/>
</dbReference>
<accession>A0ABR7NU10</accession>
<sequence>MDRFGLLCRNIYEKKKITQRELAAAMDLSLGTCNHLIRDALADGLIALDPQTGEYSLLKKGVELLQKYRVNSAVILAAGFGSRFVPLTFETPKGLLEVFGERMIERQINQLHEAGIMDITIVVGYLKEKFEYLIDKFGVKLLYNPEYHNKNTLTTVYRARDCFKGKNTYLLSSDNWIRENMYHTYECGAWYSSVYMEGATSEWCLEASKKGLLTGVAVGGSDSWVMYGPVYFSREFSEEFFPVLEKYYETPGTEQMYWEQVLADLLNGTAGEHVPSMAKYPAPKMYINRQPENQVYEFENLEELRVFDEKYRNNSNNAAMELVAEVLHIPESEVTDLKCLKTGMTNKSFLFKARERSYICRIPGPGTDLLINRAQEKAVYDAIKPLGISEHVIYMSGDTGYKISEFYEGARNGDPRSWQDVARCMELVHRLHNSGIQVDHSFDMRERIDFYESICKGYEKNLFEDYDHVRGHMNTLLKRLDRLDRKKTLCHIDSVCDNFLFLPDGGIRLIDWEYAGMCDPMIDVSMAAIYSYYNEEEAEKLLAIYCSGNISAEDRFVYYSYIALGGFLWCLWAVYKSSIGDEFGEYTLIMYRYAKEYYKKIVTDPAFLLIGSDF</sequence>
<feature type="domain" description="Nucleotidyl transferase" evidence="3">
    <location>
        <begin position="73"/>
        <end position="181"/>
    </location>
</feature>
<dbReference type="InterPro" id="IPR029044">
    <property type="entry name" value="Nucleotide-diphossugar_trans"/>
</dbReference>
<evidence type="ECO:0000259" key="4">
    <source>
        <dbReference type="Pfam" id="PF01636"/>
    </source>
</evidence>
<dbReference type="InterPro" id="IPR005835">
    <property type="entry name" value="NTP_transferase_dom"/>
</dbReference>
<dbReference type="InterPro" id="IPR011009">
    <property type="entry name" value="Kinase-like_dom_sf"/>
</dbReference>
<dbReference type="CDD" id="cd02523">
    <property type="entry name" value="PC_cytidylyltransferase"/>
    <property type="match status" value="1"/>
</dbReference>
<proteinExistence type="predicted"/>
<evidence type="ECO:0000259" key="3">
    <source>
        <dbReference type="Pfam" id="PF00483"/>
    </source>
</evidence>
<dbReference type="Gene3D" id="3.90.550.10">
    <property type="entry name" value="Spore Coat Polysaccharide Biosynthesis Protein SpsA, Chain A"/>
    <property type="match status" value="1"/>
</dbReference>
<dbReference type="Gene3D" id="3.90.1200.10">
    <property type="match status" value="1"/>
</dbReference>
<dbReference type="InterPro" id="IPR002575">
    <property type="entry name" value="Aminoglycoside_PTrfase"/>
</dbReference>
<evidence type="ECO:0000256" key="2">
    <source>
        <dbReference type="ARBA" id="ARBA00022695"/>
    </source>
</evidence>
<dbReference type="EMBL" id="JACRTJ010000023">
    <property type="protein sequence ID" value="MBC8599611.1"/>
    <property type="molecule type" value="Genomic_DNA"/>
</dbReference>
<evidence type="ECO:0000313" key="5">
    <source>
        <dbReference type="EMBL" id="MBC8599611.1"/>
    </source>
</evidence>
<dbReference type="Pfam" id="PF00483">
    <property type="entry name" value="NTP_transferase"/>
    <property type="match status" value="1"/>
</dbReference>
<dbReference type="InterPro" id="IPR050065">
    <property type="entry name" value="GlmU-like"/>
</dbReference>
<dbReference type="PANTHER" id="PTHR43584:SF5">
    <property type="entry name" value="PROTEIN LICC"/>
    <property type="match status" value="1"/>
</dbReference>
<keyword evidence="1" id="KW-0808">Transferase</keyword>
<evidence type="ECO:0000256" key="1">
    <source>
        <dbReference type="ARBA" id="ARBA00022679"/>
    </source>
</evidence>
<dbReference type="Proteomes" id="UP000647491">
    <property type="component" value="Unassembled WGS sequence"/>
</dbReference>
<protein>
    <submittedName>
        <fullName evidence="5">Phosphotransferase</fullName>
    </submittedName>
</protein>
<gene>
    <name evidence="5" type="ORF">H8708_10305</name>
</gene>
<organism evidence="5 6">
    <name type="scientific">Enterocloster hominis</name>
    <name type="common">ex Liu et al. 2021</name>
    <dbReference type="NCBI Taxonomy" id="2763663"/>
    <lineage>
        <taxon>Bacteria</taxon>
        <taxon>Bacillati</taxon>
        <taxon>Bacillota</taxon>
        <taxon>Clostridia</taxon>
        <taxon>Lachnospirales</taxon>
        <taxon>Lachnospiraceae</taxon>
        <taxon>Enterocloster</taxon>
    </lineage>
</organism>
<comment type="caution">
    <text evidence="5">The sequence shown here is derived from an EMBL/GenBank/DDBJ whole genome shotgun (WGS) entry which is preliminary data.</text>
</comment>
<dbReference type="Pfam" id="PF01636">
    <property type="entry name" value="APH"/>
    <property type="match status" value="1"/>
</dbReference>
<keyword evidence="6" id="KW-1185">Reference proteome</keyword>
<feature type="domain" description="Aminoglycoside phosphotransferase" evidence="4">
    <location>
        <begin position="341"/>
        <end position="548"/>
    </location>
</feature>
<evidence type="ECO:0000313" key="6">
    <source>
        <dbReference type="Proteomes" id="UP000647491"/>
    </source>
</evidence>